<gene>
    <name evidence="2" type="ORF">CD178_03375</name>
</gene>
<feature type="region of interest" description="Disordered" evidence="1">
    <location>
        <begin position="26"/>
        <end position="84"/>
    </location>
</feature>
<keyword evidence="2" id="KW-0614">Plasmid</keyword>
<organism evidence="2 3">
    <name type="scientific">Komagataeibacter saccharivorans</name>
    <dbReference type="NCBI Taxonomy" id="265959"/>
    <lineage>
        <taxon>Bacteria</taxon>
        <taxon>Pseudomonadati</taxon>
        <taxon>Pseudomonadota</taxon>
        <taxon>Alphaproteobacteria</taxon>
        <taxon>Acetobacterales</taxon>
        <taxon>Acetobacteraceae</taxon>
        <taxon>Komagataeibacter</taxon>
    </lineage>
</organism>
<name>A0A347WGX6_9PROT</name>
<dbReference type="EMBL" id="CP023039">
    <property type="protein sequence ID" value="AXY24119.1"/>
    <property type="molecule type" value="Genomic_DNA"/>
</dbReference>
<keyword evidence="3" id="KW-1185">Reference proteome</keyword>
<dbReference type="AlphaFoldDB" id="A0A347WGX6"/>
<accession>A0A347WGX6</accession>
<sequence length="84" mass="8575">MSRPPFIVAGHDIPGAVMSCPELRGNHDRPDCGGPEVVKEAASHSEEGPPGGSHRPEGPSGLIHFHHTAGGYSLTGCPPATGSD</sequence>
<feature type="compositionally biased region" description="Basic and acidic residues" evidence="1">
    <location>
        <begin position="26"/>
        <end position="47"/>
    </location>
</feature>
<geneLocation type="plasmid" evidence="2 3">
    <name>unnamed3</name>
</geneLocation>
<protein>
    <submittedName>
        <fullName evidence="2">Uncharacterized protein</fullName>
    </submittedName>
</protein>
<dbReference type="Proteomes" id="UP000264120">
    <property type="component" value="Plasmid unnamed3"/>
</dbReference>
<reference evidence="2 3" key="1">
    <citation type="submission" date="2017-08" db="EMBL/GenBank/DDBJ databases">
        <title>Complete genome sequence of Gluconacetobacter saccharivorans CV1 isolated from Fermented Vinegar.</title>
        <authorList>
            <person name="Kim S.-Y."/>
        </authorList>
    </citation>
    <scope>NUCLEOTIDE SEQUENCE [LARGE SCALE GENOMIC DNA]</scope>
    <source>
        <strain evidence="2 3">CV1</strain>
        <plasmid evidence="2 3">unnamed3</plasmid>
    </source>
</reference>
<dbReference type="KEGG" id="ksc:CD178_03375"/>
<evidence type="ECO:0000313" key="3">
    <source>
        <dbReference type="Proteomes" id="UP000264120"/>
    </source>
</evidence>
<evidence type="ECO:0000313" key="2">
    <source>
        <dbReference type="EMBL" id="AXY24119.1"/>
    </source>
</evidence>
<proteinExistence type="predicted"/>
<evidence type="ECO:0000256" key="1">
    <source>
        <dbReference type="SAM" id="MobiDB-lite"/>
    </source>
</evidence>